<dbReference type="InterPro" id="IPR018103">
    <property type="entry name" value="Translation_control_tumour_CS"/>
</dbReference>
<evidence type="ECO:0000256" key="2">
    <source>
        <dbReference type="ARBA" id="ARBA00022917"/>
    </source>
</evidence>
<gene>
    <name evidence="5" type="ORF">BDZ90DRAFT_234377</name>
</gene>
<dbReference type="OrthoDB" id="10248936at2759"/>
<protein>
    <recommendedName>
        <fullName evidence="1">Translationally-controlled tumor protein homolog</fullName>
    </recommendedName>
</protein>
<dbReference type="RefSeq" id="XP_025359787.1">
    <property type="nucleotide sequence ID" value="XM_025507001.1"/>
</dbReference>
<sequence length="167" mass="18713">MKLFIDIISGDELGSDAYEMKEVDDIVYELDAQNIVITEGDVDIGGNPSAEEQAEALENGGQQVINIVHSFRLQQTSFDKKQYMAHLKDYMKAVKTKLQETNPDRVPAFEKGAAAFAKKVLGNIKDYDFFTGESMDPNGMVVLCNYREDGVTPFFLLWKDGCKVTKI</sequence>
<evidence type="ECO:0000313" key="6">
    <source>
        <dbReference type="Proteomes" id="UP000245884"/>
    </source>
</evidence>
<dbReference type="Gene3D" id="2.170.150.10">
    <property type="entry name" value="Metal Binding Protein, Guanine Nucleotide Exchange Factor, Chain A"/>
    <property type="match status" value="1"/>
</dbReference>
<dbReference type="EMBL" id="KZ819677">
    <property type="protein sequence ID" value="PWN25175.1"/>
    <property type="molecule type" value="Genomic_DNA"/>
</dbReference>
<dbReference type="PANTHER" id="PTHR11991">
    <property type="entry name" value="TRANSLATIONALLY CONTROLLED TUMOR PROTEIN-RELATED"/>
    <property type="match status" value="1"/>
</dbReference>
<dbReference type="GO" id="GO:0005737">
    <property type="term" value="C:cytoplasm"/>
    <property type="evidence" value="ECO:0007669"/>
    <property type="project" value="TreeGrafter"/>
</dbReference>
<accession>A0A316UPW0</accession>
<name>A0A316UPW0_9BASI</name>
<dbReference type="AlphaFoldDB" id="A0A316UPW0"/>
<evidence type="ECO:0000256" key="3">
    <source>
        <dbReference type="PROSITE-ProRule" id="PRU01133"/>
    </source>
</evidence>
<reference evidence="5 6" key="1">
    <citation type="journal article" date="2018" name="Mol. Biol. Evol.">
        <title>Broad Genomic Sampling Reveals a Smut Pathogenic Ancestry of the Fungal Clade Ustilaginomycotina.</title>
        <authorList>
            <person name="Kijpornyongpan T."/>
            <person name="Mondo S.J."/>
            <person name="Barry K."/>
            <person name="Sandor L."/>
            <person name="Lee J."/>
            <person name="Lipzen A."/>
            <person name="Pangilinan J."/>
            <person name="LaButti K."/>
            <person name="Hainaut M."/>
            <person name="Henrissat B."/>
            <person name="Grigoriev I.V."/>
            <person name="Spatafora J.W."/>
            <person name="Aime M.C."/>
        </authorList>
    </citation>
    <scope>NUCLEOTIDE SEQUENCE [LARGE SCALE GENOMIC DNA]</scope>
    <source>
        <strain evidence="5 6">MCA 5214</strain>
    </source>
</reference>
<dbReference type="PROSITE" id="PS01002">
    <property type="entry name" value="TCTP_1"/>
    <property type="match status" value="1"/>
</dbReference>
<proteinExistence type="inferred from homology"/>
<dbReference type="InterPro" id="IPR011323">
    <property type="entry name" value="Mss4/transl-control_tumour"/>
</dbReference>
<dbReference type="GO" id="GO:0005509">
    <property type="term" value="F:calcium ion binding"/>
    <property type="evidence" value="ECO:0007669"/>
    <property type="project" value="TreeGrafter"/>
</dbReference>
<organism evidence="5 6">
    <name type="scientific">Jaminaea rosea</name>
    <dbReference type="NCBI Taxonomy" id="1569628"/>
    <lineage>
        <taxon>Eukaryota</taxon>
        <taxon>Fungi</taxon>
        <taxon>Dikarya</taxon>
        <taxon>Basidiomycota</taxon>
        <taxon>Ustilaginomycotina</taxon>
        <taxon>Exobasidiomycetes</taxon>
        <taxon>Microstromatales</taxon>
        <taxon>Microstromatales incertae sedis</taxon>
        <taxon>Jaminaea</taxon>
    </lineage>
</organism>
<feature type="domain" description="TCTP" evidence="4">
    <location>
        <begin position="1"/>
        <end position="167"/>
    </location>
</feature>
<dbReference type="GO" id="GO:0006412">
    <property type="term" value="P:translation"/>
    <property type="evidence" value="ECO:0007669"/>
    <property type="project" value="UniProtKB-KW"/>
</dbReference>
<dbReference type="PANTHER" id="PTHR11991:SF0">
    <property type="entry name" value="TRANSLATIONALLY-CONTROLLED TUMOR PROTEIN"/>
    <property type="match status" value="1"/>
</dbReference>
<keyword evidence="2" id="KW-0648">Protein biosynthesis</keyword>
<dbReference type="STRING" id="1569628.A0A316UPW0"/>
<dbReference type="InterPro" id="IPR011057">
    <property type="entry name" value="Mss4-like_sf"/>
</dbReference>
<keyword evidence="6" id="KW-1185">Reference proteome</keyword>
<dbReference type="SUPFAM" id="SSF51316">
    <property type="entry name" value="Mss4-like"/>
    <property type="match status" value="1"/>
</dbReference>
<evidence type="ECO:0000256" key="1">
    <source>
        <dbReference type="ARBA" id="ARBA00014759"/>
    </source>
</evidence>
<dbReference type="GeneID" id="37028824"/>
<dbReference type="InterPro" id="IPR018105">
    <property type="entry name" value="Translational_control_tumour_p"/>
</dbReference>
<dbReference type="Proteomes" id="UP000245884">
    <property type="component" value="Unassembled WGS sequence"/>
</dbReference>
<comment type="similarity">
    <text evidence="3">Belongs to the TCTP family.</text>
</comment>
<dbReference type="InterPro" id="IPR034737">
    <property type="entry name" value="TCTP"/>
</dbReference>
<dbReference type="PROSITE" id="PS51797">
    <property type="entry name" value="TCTP_3"/>
    <property type="match status" value="1"/>
</dbReference>
<dbReference type="Pfam" id="PF00838">
    <property type="entry name" value="TCTP"/>
    <property type="match status" value="1"/>
</dbReference>
<dbReference type="PRINTS" id="PR01653">
    <property type="entry name" value="TCTPROTEIN"/>
</dbReference>
<dbReference type="PROSITE" id="PS01003">
    <property type="entry name" value="TCTP_2"/>
    <property type="match status" value="1"/>
</dbReference>
<dbReference type="FunFam" id="2.170.150.10:FF:000002">
    <property type="entry name" value="Translationally-controlled tumor protein homolog"/>
    <property type="match status" value="1"/>
</dbReference>
<evidence type="ECO:0000313" key="5">
    <source>
        <dbReference type="EMBL" id="PWN25175.1"/>
    </source>
</evidence>
<evidence type="ECO:0000259" key="4">
    <source>
        <dbReference type="PROSITE" id="PS51797"/>
    </source>
</evidence>